<organism evidence="1">
    <name type="scientific">Escherichia coli</name>
    <dbReference type="NCBI Taxonomy" id="562"/>
    <lineage>
        <taxon>Bacteria</taxon>
        <taxon>Pseudomonadati</taxon>
        <taxon>Pseudomonadota</taxon>
        <taxon>Gammaproteobacteria</taxon>
        <taxon>Enterobacterales</taxon>
        <taxon>Enterobacteriaceae</taxon>
        <taxon>Escherichia</taxon>
    </lineage>
</organism>
<sequence length="78" mass="8200">MAMKQGVTQVANSALDIKDQLCSDMIDAGVDPKQALIASTVATKARMDDIINGVLGNNNAAEFTHNLAQIGRNATTLN</sequence>
<evidence type="ECO:0000313" key="1">
    <source>
        <dbReference type="EMBL" id="ARQ19531.1"/>
    </source>
</evidence>
<reference evidence="1" key="1">
    <citation type="journal article" date="2017" name="J. Antimicrob. Chemother.">
        <title>Major role of pKpQIL-like plasmids in the early dissemination of KPC-type carbapenemases in the UK.</title>
        <authorList>
            <person name="Doumith M."/>
            <person name="Findlay J."/>
            <person name="Hirani H."/>
            <person name="Hopkins K.L."/>
            <person name="Livermore D.M."/>
            <person name="Dodgson A."/>
            <person name="Woodford N."/>
        </authorList>
    </citation>
    <scope>NUCLEOTIDE SEQUENCE</scope>
    <source>
        <plasmid evidence="1">pKpQIL-D2</plasmid>
    </source>
</reference>
<accession>A0A1X9QAG8</accession>
<name>A0A1X9QAG8_ECOLX</name>
<geneLocation type="plasmid" evidence="1">
    <name>pKpQIL-D2</name>
</geneLocation>
<proteinExistence type="predicted"/>
<keyword evidence="1" id="KW-0614">Plasmid</keyword>
<protein>
    <submittedName>
        <fullName evidence="1">Uncharacterized protein</fullName>
    </submittedName>
</protein>
<dbReference type="AlphaFoldDB" id="A0A1X9QAG8"/>
<dbReference type="EMBL" id="KY798506">
    <property type="protein sequence ID" value="ARQ19531.1"/>
    <property type="molecule type" value="Genomic_DNA"/>
</dbReference>
<dbReference type="RefSeq" id="WP_223178541.1">
    <property type="nucleotide sequence ID" value="NZ_JAWIBO010000043.1"/>
</dbReference>